<dbReference type="Proteomes" id="UP000277582">
    <property type="component" value="Unassembled WGS sequence"/>
</dbReference>
<dbReference type="RefSeq" id="WP_125672161.1">
    <property type="nucleotide sequence ID" value="NZ_RCOS01000132.1"/>
</dbReference>
<sequence>MADPKKKVVTVSGLGETRGRVAHAAIYGYRVRLYAKPSLGKAVLRKSGVHRRSEKVLRINEKVAAYKPASKCAGKPWDEFVKCLRKEMKAAVGAGA</sequence>
<gene>
    <name evidence="1" type="ORF">D6D85_11805</name>
</gene>
<dbReference type="EMBL" id="RCOS01000132">
    <property type="protein sequence ID" value="RSN72969.1"/>
    <property type="molecule type" value="Genomic_DNA"/>
</dbReference>
<name>A0A3R9QC77_9CREN</name>
<reference evidence="1 2" key="1">
    <citation type="submission" date="2018-10" db="EMBL/GenBank/DDBJ databases">
        <title>Co-occurring genomic capacity for anaerobic methane metabolism and dissimilatory sulfite reduction discovered in the Korarchaeota.</title>
        <authorList>
            <person name="Mckay L.J."/>
            <person name="Dlakic M."/>
            <person name="Fields M.W."/>
            <person name="Delmont T.O."/>
            <person name="Eren A.M."/>
            <person name="Jay Z.J."/>
            <person name="Klingelsmith K.B."/>
            <person name="Rusch D.B."/>
            <person name="Inskeep W.P."/>
        </authorList>
    </citation>
    <scope>NUCLEOTIDE SEQUENCE [LARGE SCALE GENOMIC DNA]</scope>
    <source>
        <strain evidence="1 2">MDKW</strain>
    </source>
</reference>
<proteinExistence type="predicted"/>
<keyword evidence="2" id="KW-1185">Reference proteome</keyword>
<evidence type="ECO:0000313" key="1">
    <source>
        <dbReference type="EMBL" id="RSN72969.1"/>
    </source>
</evidence>
<organism evidence="1 2">
    <name type="scientific">Candidatus Methanodesulfokora washburnensis</name>
    <dbReference type="NCBI Taxonomy" id="2478471"/>
    <lineage>
        <taxon>Archaea</taxon>
        <taxon>Thermoproteota</taxon>
        <taxon>Candidatus Korarchaeia</taxon>
        <taxon>Candidatus Korarchaeia incertae sedis</taxon>
        <taxon>Candidatus Methanodesulfokora</taxon>
    </lineage>
</organism>
<evidence type="ECO:0000313" key="2">
    <source>
        <dbReference type="Proteomes" id="UP000277582"/>
    </source>
</evidence>
<protein>
    <submittedName>
        <fullName evidence="1">Uncharacterized protein</fullName>
    </submittedName>
</protein>
<accession>A0A3R9QC77</accession>
<comment type="caution">
    <text evidence="1">The sequence shown here is derived from an EMBL/GenBank/DDBJ whole genome shotgun (WGS) entry which is preliminary data.</text>
</comment>
<dbReference type="AlphaFoldDB" id="A0A3R9QC77"/>